<dbReference type="Proteomes" id="UP000219546">
    <property type="component" value="Unassembled WGS sequence"/>
</dbReference>
<gene>
    <name evidence="2" type="ORF">SAMN05877753_11245</name>
</gene>
<sequence length="59" mass="6430">MTNESGSKSELKGKSAVDPSGQKKYKEEISAENLAKEALAETIREGGAFARENPDQFKQ</sequence>
<dbReference type="AlphaFoldDB" id="A0A285D6G7"/>
<evidence type="ECO:0000313" key="2">
    <source>
        <dbReference type="EMBL" id="SNX75402.1"/>
    </source>
</evidence>
<evidence type="ECO:0000256" key="1">
    <source>
        <dbReference type="SAM" id="MobiDB-lite"/>
    </source>
</evidence>
<dbReference type="OrthoDB" id="2895204at2"/>
<organism evidence="2 3">
    <name type="scientific">Bacillus oleivorans</name>
    <dbReference type="NCBI Taxonomy" id="1448271"/>
    <lineage>
        <taxon>Bacteria</taxon>
        <taxon>Bacillati</taxon>
        <taxon>Bacillota</taxon>
        <taxon>Bacilli</taxon>
        <taxon>Bacillales</taxon>
        <taxon>Bacillaceae</taxon>
        <taxon>Bacillus</taxon>
    </lineage>
</organism>
<evidence type="ECO:0000313" key="3">
    <source>
        <dbReference type="Proteomes" id="UP000219546"/>
    </source>
</evidence>
<dbReference type="RefSeq" id="WP_097160474.1">
    <property type="nucleotide sequence ID" value="NZ_JBEPMQ010000015.1"/>
</dbReference>
<dbReference type="EMBL" id="OAOP01000012">
    <property type="protein sequence ID" value="SNX75402.1"/>
    <property type="molecule type" value="Genomic_DNA"/>
</dbReference>
<name>A0A285D6G7_9BACI</name>
<proteinExistence type="predicted"/>
<protein>
    <submittedName>
        <fullName evidence="2">Uncharacterized protein</fullName>
    </submittedName>
</protein>
<accession>A0A285D6G7</accession>
<feature type="region of interest" description="Disordered" evidence="1">
    <location>
        <begin position="1"/>
        <end position="29"/>
    </location>
</feature>
<reference evidence="2 3" key="1">
    <citation type="submission" date="2017-08" db="EMBL/GenBank/DDBJ databases">
        <authorList>
            <person name="de Groot N.N."/>
        </authorList>
    </citation>
    <scope>NUCLEOTIDE SEQUENCE [LARGE SCALE GENOMIC DNA]</scope>
    <source>
        <strain evidence="2 3">JC228</strain>
    </source>
</reference>
<keyword evidence="3" id="KW-1185">Reference proteome</keyword>